<evidence type="ECO:0000256" key="3">
    <source>
        <dbReference type="ARBA" id="ARBA00022679"/>
    </source>
</evidence>
<keyword evidence="6" id="KW-0175">Coiled coil</keyword>
<feature type="transmembrane region" description="Helical" evidence="7">
    <location>
        <begin position="177"/>
        <end position="201"/>
    </location>
</feature>
<dbReference type="CDD" id="cd16917">
    <property type="entry name" value="HATPase_UhpB-NarQ-NarX-like"/>
    <property type="match status" value="1"/>
</dbReference>
<dbReference type="Gene3D" id="1.20.5.1930">
    <property type="match status" value="1"/>
</dbReference>
<reference evidence="9" key="1">
    <citation type="journal article" date="2015" name="Proc. Natl. Acad. Sci. U.S.A.">
        <title>Bacterial clade with the ribosomal RNA operon on a small plasmid rather than the chromosome.</title>
        <authorList>
            <person name="Anda M."/>
            <person name="Ohtsubo Y."/>
            <person name="Okubo T."/>
            <person name="Sugawara M."/>
            <person name="Nagata Y."/>
            <person name="Tsuda M."/>
            <person name="Minamisawa K."/>
            <person name="Mitsui H."/>
        </authorList>
    </citation>
    <scope>NUCLEOTIDE SEQUENCE</scope>
    <source>
        <strain evidence="9">DSM 21988</strain>
    </source>
</reference>
<evidence type="ECO:0000256" key="4">
    <source>
        <dbReference type="ARBA" id="ARBA00022777"/>
    </source>
</evidence>
<dbReference type="PROSITE" id="PS50885">
    <property type="entry name" value="HAMP"/>
    <property type="match status" value="1"/>
</dbReference>
<organism evidence="9">
    <name type="scientific">Aureimonas altamirensis</name>
    <dbReference type="NCBI Taxonomy" id="370622"/>
    <lineage>
        <taxon>Bacteria</taxon>
        <taxon>Pseudomonadati</taxon>
        <taxon>Pseudomonadota</taxon>
        <taxon>Alphaproteobacteria</taxon>
        <taxon>Hyphomicrobiales</taxon>
        <taxon>Aurantimonadaceae</taxon>
        <taxon>Aureimonas</taxon>
    </lineage>
</organism>
<dbReference type="SMART" id="SM00304">
    <property type="entry name" value="HAMP"/>
    <property type="match status" value="1"/>
</dbReference>
<dbReference type="AlphaFoldDB" id="A0A0P0YW59"/>
<evidence type="ECO:0000256" key="6">
    <source>
        <dbReference type="SAM" id="Coils"/>
    </source>
</evidence>
<keyword evidence="2" id="KW-0597">Phosphoprotein</keyword>
<dbReference type="GO" id="GO:0016020">
    <property type="term" value="C:membrane"/>
    <property type="evidence" value="ECO:0007669"/>
    <property type="project" value="UniProtKB-SubCell"/>
</dbReference>
<dbReference type="InterPro" id="IPR050482">
    <property type="entry name" value="Sensor_HK_TwoCompSys"/>
</dbReference>
<keyword evidence="4 9" id="KW-0418">Kinase</keyword>
<accession>A0A0P0YW59</accession>
<feature type="coiled-coil region" evidence="6">
    <location>
        <begin position="246"/>
        <end position="273"/>
    </location>
</feature>
<dbReference type="Pfam" id="PF07730">
    <property type="entry name" value="HisKA_3"/>
    <property type="match status" value="1"/>
</dbReference>
<sequence>MTVRDGNGLSLSPAISAGTQAAGRRLPQLRSRIMLGVVGLSAVLWLLLAFGMVVNARLATRAEVSASFAIAERFAEARIASIGPAGTLEAYRRLVAELSEMRHVSAALSHPLAGPDDDAATGDDDEEEAPRWFTALIENEPIDSLFTLTLDDGSTATLMLAANDADEIAEVWQDFSFILPVTILYGAILSLLSMLLVNLVFARLRRIEDALDRLREGALETRLDDADFAEFGRVTGGFNDLASHLCEEKRLNRNLARRLLDAHEAERRALANDLHDELGPHLFSLRAAVAMLKRKAARADGGDGLETPLHMLEDEVATLQSATRRLLAGLRPMSVGGVPLRDTVEGAVESFRRSSPDTQFACRTETADATFGEVVDLTVYRFVQESVLNALKHGKARHVDVSIALRPGNASCDAVLEATVANDGTMPVASNREGYGLIGIAERVEALGGFATAPGVAGGRTTCRIAIPVRAAGNGAAEGARP</sequence>
<name>A0A0P0YW59_9HYPH</name>
<dbReference type="Gene3D" id="3.30.565.10">
    <property type="entry name" value="Histidine kinase-like ATPase, C-terminal domain"/>
    <property type="match status" value="1"/>
</dbReference>
<evidence type="ECO:0000256" key="2">
    <source>
        <dbReference type="ARBA" id="ARBA00022553"/>
    </source>
</evidence>
<dbReference type="RefSeq" id="WP_060599981.1">
    <property type="nucleotide sequence ID" value="NZ_BBWQ01000001.1"/>
</dbReference>
<keyword evidence="7" id="KW-0472">Membrane</keyword>
<proteinExistence type="predicted"/>
<keyword evidence="3" id="KW-0808">Transferase</keyword>
<dbReference type="GO" id="GO:0046983">
    <property type="term" value="F:protein dimerization activity"/>
    <property type="evidence" value="ECO:0007669"/>
    <property type="project" value="InterPro"/>
</dbReference>
<keyword evidence="5" id="KW-0902">Two-component regulatory system</keyword>
<dbReference type="PANTHER" id="PTHR24421">
    <property type="entry name" value="NITRATE/NITRITE SENSOR PROTEIN NARX-RELATED"/>
    <property type="match status" value="1"/>
</dbReference>
<dbReference type="InterPro" id="IPR011712">
    <property type="entry name" value="Sig_transdc_His_kin_sub3_dim/P"/>
</dbReference>
<dbReference type="InterPro" id="IPR003660">
    <property type="entry name" value="HAMP_dom"/>
</dbReference>
<evidence type="ECO:0000256" key="1">
    <source>
        <dbReference type="ARBA" id="ARBA00004370"/>
    </source>
</evidence>
<dbReference type="EMBL" id="LC066370">
    <property type="protein sequence ID" value="BAT25655.1"/>
    <property type="molecule type" value="Genomic_DNA"/>
</dbReference>
<evidence type="ECO:0000313" key="9">
    <source>
        <dbReference type="EMBL" id="BAT25655.1"/>
    </source>
</evidence>
<dbReference type="GO" id="GO:0000155">
    <property type="term" value="F:phosphorelay sensor kinase activity"/>
    <property type="evidence" value="ECO:0007669"/>
    <property type="project" value="InterPro"/>
</dbReference>
<dbReference type="Gene3D" id="6.10.340.10">
    <property type="match status" value="1"/>
</dbReference>
<keyword evidence="7" id="KW-1133">Transmembrane helix</keyword>
<dbReference type="InterPro" id="IPR036890">
    <property type="entry name" value="HATPase_C_sf"/>
</dbReference>
<comment type="subcellular location">
    <subcellularLocation>
        <location evidence="1">Membrane</location>
    </subcellularLocation>
</comment>
<dbReference type="SUPFAM" id="SSF55874">
    <property type="entry name" value="ATPase domain of HSP90 chaperone/DNA topoisomerase II/histidine kinase"/>
    <property type="match status" value="1"/>
</dbReference>
<evidence type="ECO:0000256" key="5">
    <source>
        <dbReference type="ARBA" id="ARBA00023012"/>
    </source>
</evidence>
<keyword evidence="7" id="KW-0812">Transmembrane</keyword>
<dbReference type="PANTHER" id="PTHR24421:SF58">
    <property type="entry name" value="SIGNAL TRANSDUCTION HISTIDINE-PROTEIN KINASE_PHOSPHATASE UHPB"/>
    <property type="match status" value="1"/>
</dbReference>
<evidence type="ECO:0000256" key="7">
    <source>
        <dbReference type="SAM" id="Phobius"/>
    </source>
</evidence>
<protein>
    <submittedName>
        <fullName evidence="9">Integral membrane sensor signal transduction histidine kinase</fullName>
    </submittedName>
</protein>
<evidence type="ECO:0000259" key="8">
    <source>
        <dbReference type="PROSITE" id="PS50885"/>
    </source>
</evidence>
<feature type="domain" description="HAMP" evidence="8">
    <location>
        <begin position="198"/>
        <end position="250"/>
    </location>
</feature>
<feature type="transmembrane region" description="Helical" evidence="7">
    <location>
        <begin position="33"/>
        <end position="54"/>
    </location>
</feature>